<dbReference type="Gene3D" id="1.10.10.10">
    <property type="entry name" value="Winged helix-like DNA-binding domain superfamily/Winged helix DNA-binding domain"/>
    <property type="match status" value="1"/>
</dbReference>
<evidence type="ECO:0000313" key="5">
    <source>
        <dbReference type="Proteomes" id="UP000008457"/>
    </source>
</evidence>
<accession>F4A254</accession>
<dbReference type="InterPro" id="IPR036388">
    <property type="entry name" value="WH-like_DNA-bd_sf"/>
</dbReference>
<dbReference type="Pfam" id="PF00480">
    <property type="entry name" value="ROK"/>
    <property type="match status" value="1"/>
</dbReference>
<dbReference type="Gene3D" id="3.30.420.40">
    <property type="match status" value="2"/>
</dbReference>
<dbReference type="OrthoDB" id="9796533at2"/>
<reference evidence="4 5" key="2">
    <citation type="journal article" date="2011" name="Stand. Genomic Sci.">
        <title>Complete genome sequence of Mahella australiensis type strain (50-1 BON).</title>
        <authorList>
            <person name="Sikorski J."/>
            <person name="Teshima H."/>
            <person name="Nolan M."/>
            <person name="Lucas S."/>
            <person name="Hammon N."/>
            <person name="Deshpande S."/>
            <person name="Cheng J.F."/>
            <person name="Pitluck S."/>
            <person name="Liolios K."/>
            <person name="Pagani I."/>
            <person name="Ivanova N."/>
            <person name="Huntemann M."/>
            <person name="Mavromatis K."/>
            <person name="Ovchinikova G."/>
            <person name="Pati A."/>
            <person name="Tapia R."/>
            <person name="Han C."/>
            <person name="Goodwin L."/>
            <person name="Chen A."/>
            <person name="Palaniappan K."/>
            <person name="Land M."/>
            <person name="Hauser L."/>
            <person name="Ngatchou-Djao O.D."/>
            <person name="Rohde M."/>
            <person name="Pukall R."/>
            <person name="Spring S."/>
            <person name="Abt B."/>
            <person name="Goker M."/>
            <person name="Detter J.C."/>
            <person name="Woyke T."/>
            <person name="Bristow J."/>
            <person name="Markowitz V."/>
            <person name="Hugenholtz P."/>
            <person name="Eisen J.A."/>
            <person name="Kyrpides N.C."/>
            <person name="Klenk H.P."/>
            <person name="Lapidus A."/>
        </authorList>
    </citation>
    <scope>NUCLEOTIDE SEQUENCE [LARGE SCALE GENOMIC DNA]</scope>
    <source>
        <strain evidence="5">DSM 15567 / CIP 107919 / 50-1 BON</strain>
    </source>
</reference>
<keyword evidence="5" id="KW-1185">Reference proteome</keyword>
<evidence type="ECO:0000313" key="4">
    <source>
        <dbReference type="EMBL" id="AEE97193.1"/>
    </source>
</evidence>
<sequence length="408" mass="44682">MVFPNDAKKVSNKNIFELIRRYGPISKADLSNMIGCSITTVSRAVEELLTSDIILVNDTGDSKGGRKPMLYSINGNACYSFAIEISRGLLMVTLINLNAEIIAKKVFYISSGITPEEVVTKIAETIGEISGHLNNELINKILGVCITTTGPLDRKNGIILKSHSFDSDRWNNVPICEMLKRKISFPVFLDNLACASILAEHWYGAAKNLDNAVFVYTSYGIGCGIITNGYLLEGVDDITGALGHMIIDINGEKCTCGHKGCLETFSSIPYMLKHASEAILNGRQTILTQHIGQDISCLTFDMLCEALVEGDELCNDVINKAAYAYGLALANFINLMRPKMVILGGETIDKCPCFYDIAVATAIESTYPEPVKDIKFDKASLGMYESVIGAAAKVFNLYLNERKHENIL</sequence>
<dbReference type="InterPro" id="IPR000600">
    <property type="entry name" value="ROK"/>
</dbReference>
<comment type="function">
    <text evidence="1">Transcriptional repressor of xylose-utilizing enzymes.</text>
</comment>
<dbReference type="GO" id="GO:0042732">
    <property type="term" value="P:D-xylose metabolic process"/>
    <property type="evidence" value="ECO:0007669"/>
    <property type="project" value="UniProtKB-KW"/>
</dbReference>
<dbReference type="KEGG" id="mas:Mahau_2017"/>
<dbReference type="eggNOG" id="COG1940">
    <property type="taxonomic scope" value="Bacteria"/>
</dbReference>
<dbReference type="SUPFAM" id="SSF53067">
    <property type="entry name" value="Actin-like ATPase domain"/>
    <property type="match status" value="1"/>
</dbReference>
<keyword evidence="3" id="KW-0859">Xylose metabolism</keyword>
<dbReference type="SUPFAM" id="SSF46785">
    <property type="entry name" value="Winged helix' DNA-binding domain"/>
    <property type="match status" value="1"/>
</dbReference>
<dbReference type="PANTHER" id="PTHR18964">
    <property type="entry name" value="ROK (REPRESSOR, ORF, KINASE) FAMILY"/>
    <property type="match status" value="1"/>
</dbReference>
<dbReference type="HOGENOM" id="CLU_036604_13_1_9"/>
<dbReference type="eggNOG" id="COG3355">
    <property type="taxonomic scope" value="Bacteria"/>
</dbReference>
<dbReference type="InterPro" id="IPR036390">
    <property type="entry name" value="WH_DNA-bd_sf"/>
</dbReference>
<evidence type="ECO:0000256" key="1">
    <source>
        <dbReference type="ARBA" id="ARBA00002486"/>
    </source>
</evidence>
<dbReference type="EMBL" id="CP002360">
    <property type="protein sequence ID" value="AEE97193.1"/>
    <property type="molecule type" value="Genomic_DNA"/>
</dbReference>
<comment type="similarity">
    <text evidence="2">Belongs to the ROK (NagC/XylR) family.</text>
</comment>
<dbReference type="PANTHER" id="PTHR18964:SF149">
    <property type="entry name" value="BIFUNCTIONAL UDP-N-ACETYLGLUCOSAMINE 2-EPIMERASE_N-ACETYLMANNOSAMINE KINASE"/>
    <property type="match status" value="1"/>
</dbReference>
<dbReference type="CDD" id="cd24059">
    <property type="entry name" value="ASKHA_NBD_ROK_TM1224-like"/>
    <property type="match status" value="1"/>
</dbReference>
<evidence type="ECO:0000256" key="2">
    <source>
        <dbReference type="ARBA" id="ARBA00006479"/>
    </source>
</evidence>
<dbReference type="InterPro" id="IPR043129">
    <property type="entry name" value="ATPase_NBD"/>
</dbReference>
<dbReference type="RefSeq" id="WP_013781621.1">
    <property type="nucleotide sequence ID" value="NC_015520.1"/>
</dbReference>
<protein>
    <submittedName>
        <fullName evidence="4">ROK family protein</fullName>
    </submittedName>
</protein>
<organism evidence="4 5">
    <name type="scientific">Mahella australiensis (strain DSM 15567 / CIP 107919 / 50-1 BON)</name>
    <dbReference type="NCBI Taxonomy" id="697281"/>
    <lineage>
        <taxon>Bacteria</taxon>
        <taxon>Bacillati</taxon>
        <taxon>Bacillota</taxon>
        <taxon>Clostridia</taxon>
        <taxon>Thermoanaerobacterales</taxon>
        <taxon>Thermoanaerobacterales Family IV. Incertae Sedis</taxon>
        <taxon>Mahella</taxon>
    </lineage>
</organism>
<dbReference type="AlphaFoldDB" id="F4A254"/>
<evidence type="ECO:0000256" key="3">
    <source>
        <dbReference type="ARBA" id="ARBA00022629"/>
    </source>
</evidence>
<dbReference type="STRING" id="697281.Mahau_2017"/>
<dbReference type="Proteomes" id="UP000008457">
    <property type="component" value="Chromosome"/>
</dbReference>
<gene>
    <name evidence="4" type="ordered locus">Mahau_2017</name>
</gene>
<proteinExistence type="inferred from homology"/>
<reference evidence="5" key="1">
    <citation type="submission" date="2010-11" db="EMBL/GenBank/DDBJ databases">
        <title>The complete genome of Mahella australiensis DSM 15567.</title>
        <authorList>
            <consortium name="US DOE Joint Genome Institute (JGI-PGF)"/>
            <person name="Lucas S."/>
            <person name="Copeland A."/>
            <person name="Lapidus A."/>
            <person name="Bruce D."/>
            <person name="Goodwin L."/>
            <person name="Pitluck S."/>
            <person name="Kyrpides N."/>
            <person name="Mavromatis K."/>
            <person name="Pagani I."/>
            <person name="Ivanova N."/>
            <person name="Teshima H."/>
            <person name="Brettin T."/>
            <person name="Detter J.C."/>
            <person name="Han C."/>
            <person name="Tapia R."/>
            <person name="Land M."/>
            <person name="Hauser L."/>
            <person name="Markowitz V."/>
            <person name="Cheng J.-F."/>
            <person name="Hugenholtz P."/>
            <person name="Woyke T."/>
            <person name="Wu D."/>
            <person name="Spring S."/>
            <person name="Pukall R."/>
            <person name="Steenblock K."/>
            <person name="Schneider S."/>
            <person name="Klenk H.-P."/>
            <person name="Eisen J.A."/>
        </authorList>
    </citation>
    <scope>NUCLEOTIDE SEQUENCE [LARGE SCALE GENOMIC DNA]</scope>
    <source>
        <strain evidence="5">DSM 15567 / CIP 107919 / 50-1 BON</strain>
    </source>
</reference>
<name>F4A254_MAHA5</name>
<keyword evidence="3" id="KW-0119">Carbohydrate metabolism</keyword>